<dbReference type="AlphaFoldDB" id="A0AAX1Z4K1"/>
<organism evidence="2 3">
    <name type="scientific">Campylobacter jejuni</name>
    <dbReference type="NCBI Taxonomy" id="197"/>
    <lineage>
        <taxon>Bacteria</taxon>
        <taxon>Pseudomonadati</taxon>
        <taxon>Campylobacterota</taxon>
        <taxon>Epsilonproteobacteria</taxon>
        <taxon>Campylobacterales</taxon>
        <taxon>Campylobacteraceae</taxon>
        <taxon>Campylobacter</taxon>
    </lineage>
</organism>
<evidence type="ECO:0000313" key="2">
    <source>
        <dbReference type="EMBL" id="RTI48470.1"/>
    </source>
</evidence>
<gene>
    <name evidence="2" type="ORF">C3I27_03390</name>
</gene>
<feature type="compositionally biased region" description="Basic and acidic residues" evidence="1">
    <location>
        <begin position="227"/>
        <end position="252"/>
    </location>
</feature>
<reference evidence="2" key="1">
    <citation type="submission" date="2018-01" db="EMBL/GenBank/DDBJ databases">
        <authorList>
            <person name="Kovanen S."/>
            <person name="Nieminen T."/>
            <person name="Pohja-Mykra M."/>
            <person name="Raunio-Saarnisto M."/>
            <person name="Sauvala M."/>
            <person name="Fredriksson-Ahomaa M."/>
            <person name="Hanninen M.-L."/>
            <person name="Kivisto R."/>
        </authorList>
    </citation>
    <scope>NUCLEOTIDE SEQUENCE</scope>
    <source>
        <strain evidence="2">SO-26</strain>
    </source>
</reference>
<name>A0AAX1Z4K1_CAMJU</name>
<evidence type="ECO:0000256" key="1">
    <source>
        <dbReference type="SAM" id="MobiDB-lite"/>
    </source>
</evidence>
<proteinExistence type="predicted"/>
<dbReference type="EMBL" id="PQZD01000003">
    <property type="protein sequence ID" value="RTI48470.1"/>
    <property type="molecule type" value="Genomic_DNA"/>
</dbReference>
<reference evidence="2" key="2">
    <citation type="journal article" date="2019" name="Appl. Environ. Microbiol.">
        <title>Population genetics and characterization of Campylobacter jejuni isolates in western jackdaws and game birds in Finland.</title>
        <authorList>
            <person name="Kovanen S."/>
            <person name="Rossi M."/>
            <person name="Pohja-Mykra M."/>
            <person name="Nieminen T."/>
            <person name="Raunio-Saarnisto M."/>
            <person name="Sauvala M."/>
            <person name="Fredriksson-Ahomaa M."/>
            <person name="Hanninen M.L."/>
            <person name="Kivisto R."/>
        </authorList>
    </citation>
    <scope>NUCLEOTIDE SEQUENCE</scope>
    <source>
        <strain evidence="2">SO-26</strain>
    </source>
</reference>
<accession>A0AAX1Z4K1</accession>
<sequence>MISLQPIRTGAGIAIGLIEGFFGIPCEVYYPKKFKKSGRINTVEYNDEPDITASLVLIDPYTGKMLSEGGISTNLGDITMVAYVKHDSEIYRFCRIDAKLGYTINKYQVTNVMTHNDINGPLYKKLELMAISETIKDEEIVSDANEDFVEELEDNGVNYDNTIVNSKELEVDKSLKYSPVSSKVSNVKKDKQDPAPQENQSDSIIDRSVLNNFKREPTTAPLSSRFRKPESKVEIKPDPEQYTKGNRSESGSEVKPLGANNDPE</sequence>
<feature type="region of interest" description="Disordered" evidence="1">
    <location>
        <begin position="182"/>
        <end position="264"/>
    </location>
</feature>
<comment type="caution">
    <text evidence="2">The sequence shown here is derived from an EMBL/GenBank/DDBJ whole genome shotgun (WGS) entry which is preliminary data.</text>
</comment>
<evidence type="ECO:0008006" key="4">
    <source>
        <dbReference type="Google" id="ProtNLM"/>
    </source>
</evidence>
<protein>
    <recommendedName>
        <fullName evidence="4">Phage tail protein</fullName>
    </recommendedName>
</protein>
<evidence type="ECO:0000313" key="3">
    <source>
        <dbReference type="Proteomes" id="UP000287197"/>
    </source>
</evidence>
<dbReference type="Proteomes" id="UP000287197">
    <property type="component" value="Unassembled WGS sequence"/>
</dbReference>